<keyword evidence="1" id="KW-0472">Membrane</keyword>
<dbReference type="Proteomes" id="UP000315891">
    <property type="component" value="Chromosome"/>
</dbReference>
<keyword evidence="2" id="KW-0808">Transferase</keyword>
<feature type="transmembrane region" description="Helical" evidence="1">
    <location>
        <begin position="163"/>
        <end position="181"/>
    </location>
</feature>
<keyword evidence="2" id="KW-0723">Serine/threonine-protein kinase</keyword>
<gene>
    <name evidence="2" type="ORF">FNZ56_00455</name>
</gene>
<evidence type="ECO:0000313" key="3">
    <source>
        <dbReference type="Proteomes" id="UP000315891"/>
    </source>
</evidence>
<reference evidence="2 3" key="1">
    <citation type="submission" date="2019-07" db="EMBL/GenBank/DDBJ databases">
        <title>Lysobacter weifangensis sp. nov., isolated from bensulfuron-methyl contaminated farmland soil.</title>
        <authorList>
            <person name="Zhao H."/>
        </authorList>
    </citation>
    <scope>NUCLEOTIDE SEQUENCE [LARGE SCALE GENOMIC DNA]</scope>
    <source>
        <strain evidence="2 3">CC-Bw-6</strain>
    </source>
</reference>
<dbReference type="AlphaFoldDB" id="A0A516V1Q6"/>
<dbReference type="EMBL" id="CP041742">
    <property type="protein sequence ID" value="QDQ72461.1"/>
    <property type="molecule type" value="Genomic_DNA"/>
</dbReference>
<accession>A0A516V1Q6</accession>
<feature type="transmembrane region" description="Helical" evidence="1">
    <location>
        <begin position="47"/>
        <end position="70"/>
    </location>
</feature>
<dbReference type="OrthoDB" id="5954304at2"/>
<organism evidence="2 3">
    <name type="scientific">Pseudoluteimonas lycopersici</name>
    <dbReference type="NCBI Taxonomy" id="1324796"/>
    <lineage>
        <taxon>Bacteria</taxon>
        <taxon>Pseudomonadati</taxon>
        <taxon>Pseudomonadota</taxon>
        <taxon>Gammaproteobacteria</taxon>
        <taxon>Lysobacterales</taxon>
        <taxon>Lysobacteraceae</taxon>
        <taxon>Pseudoluteimonas</taxon>
    </lineage>
</organism>
<protein>
    <submittedName>
        <fullName evidence="2">Serine/threonine protein kinase</fullName>
    </submittedName>
</protein>
<sequence>MDIAMEPDDIKSAWQALDRRLQLDNELRLRDLRGRELDRARSSLRPLFWGQVAQILFAIPFILLAALLWMSHPQHASTIAAGVLVHAYGVLTVIAAGVVLGQIGGIDYSAPVMDIQKKLLHARTLYIRSGMVAGLPWWFLWIAILQVLAGFGDVDLMQKAPSLLWIGYGIGIAGLLASWWFHRWARRPERAEFGRRMDDSLTGGSLRRALAQVEELQRFERD</sequence>
<feature type="transmembrane region" description="Helical" evidence="1">
    <location>
        <begin position="125"/>
        <end position="151"/>
    </location>
</feature>
<dbReference type="RefSeq" id="WP_143877977.1">
    <property type="nucleotide sequence ID" value="NZ_BAABLZ010000002.1"/>
</dbReference>
<keyword evidence="1" id="KW-0812">Transmembrane</keyword>
<dbReference type="GO" id="GO:0004674">
    <property type="term" value="F:protein serine/threonine kinase activity"/>
    <property type="evidence" value="ECO:0007669"/>
    <property type="project" value="UniProtKB-KW"/>
</dbReference>
<evidence type="ECO:0000256" key="1">
    <source>
        <dbReference type="SAM" id="Phobius"/>
    </source>
</evidence>
<keyword evidence="2" id="KW-0418">Kinase</keyword>
<keyword evidence="3" id="KW-1185">Reference proteome</keyword>
<name>A0A516V1Q6_9GAMM</name>
<proteinExistence type="predicted"/>
<feature type="transmembrane region" description="Helical" evidence="1">
    <location>
        <begin position="76"/>
        <end position="104"/>
    </location>
</feature>
<evidence type="ECO:0000313" key="2">
    <source>
        <dbReference type="EMBL" id="QDQ72461.1"/>
    </source>
</evidence>
<keyword evidence="1" id="KW-1133">Transmembrane helix</keyword>